<evidence type="ECO:0000259" key="2">
    <source>
        <dbReference type="Pfam" id="PF22322"/>
    </source>
</evidence>
<keyword evidence="4" id="KW-1185">Reference proteome</keyword>
<feature type="domain" description="DUF6973" evidence="2">
    <location>
        <begin position="254"/>
        <end position="352"/>
    </location>
</feature>
<gene>
    <name evidence="3" type="ORF">FB471_3999</name>
</gene>
<accession>A0A542DM91</accession>
<dbReference type="RefSeq" id="WP_246076489.1">
    <property type="nucleotide sequence ID" value="NZ_VFML01000001.1"/>
</dbReference>
<organism evidence="3 4">
    <name type="scientific">Amycolatopsis cihanbeyliensis</name>
    <dbReference type="NCBI Taxonomy" id="1128664"/>
    <lineage>
        <taxon>Bacteria</taxon>
        <taxon>Bacillati</taxon>
        <taxon>Actinomycetota</taxon>
        <taxon>Actinomycetes</taxon>
        <taxon>Pseudonocardiales</taxon>
        <taxon>Pseudonocardiaceae</taxon>
        <taxon>Amycolatopsis</taxon>
    </lineage>
</organism>
<feature type="region of interest" description="Disordered" evidence="1">
    <location>
        <begin position="107"/>
        <end position="131"/>
    </location>
</feature>
<evidence type="ECO:0000313" key="4">
    <source>
        <dbReference type="Proteomes" id="UP000320876"/>
    </source>
</evidence>
<feature type="compositionally biased region" description="Basic and acidic residues" evidence="1">
    <location>
        <begin position="386"/>
        <end position="395"/>
    </location>
</feature>
<evidence type="ECO:0000256" key="1">
    <source>
        <dbReference type="SAM" id="MobiDB-lite"/>
    </source>
</evidence>
<proteinExistence type="predicted"/>
<dbReference type="InterPro" id="IPR054246">
    <property type="entry name" value="DUF6973"/>
</dbReference>
<reference evidence="3 4" key="1">
    <citation type="submission" date="2019-06" db="EMBL/GenBank/DDBJ databases">
        <title>Sequencing the genomes of 1000 actinobacteria strains.</title>
        <authorList>
            <person name="Klenk H.-P."/>
        </authorList>
    </citation>
    <scope>NUCLEOTIDE SEQUENCE [LARGE SCALE GENOMIC DNA]</scope>
    <source>
        <strain evidence="3 4">DSM 45679</strain>
    </source>
</reference>
<comment type="caution">
    <text evidence="3">The sequence shown here is derived from an EMBL/GenBank/DDBJ whole genome shotgun (WGS) entry which is preliminary data.</text>
</comment>
<dbReference type="AlphaFoldDB" id="A0A542DM91"/>
<feature type="region of interest" description="Disordered" evidence="1">
    <location>
        <begin position="358"/>
        <end position="414"/>
    </location>
</feature>
<dbReference type="Pfam" id="PF22322">
    <property type="entry name" value="DUF6973"/>
    <property type="match status" value="1"/>
</dbReference>
<dbReference type="Proteomes" id="UP000320876">
    <property type="component" value="Unassembled WGS sequence"/>
</dbReference>
<evidence type="ECO:0000313" key="3">
    <source>
        <dbReference type="EMBL" id="TQJ04216.1"/>
    </source>
</evidence>
<protein>
    <recommendedName>
        <fullName evidence="2">DUF6973 domain-containing protein</fullName>
    </recommendedName>
</protein>
<name>A0A542DM91_AMYCI</name>
<dbReference type="EMBL" id="VFML01000001">
    <property type="protein sequence ID" value="TQJ04216.1"/>
    <property type="molecule type" value="Genomic_DNA"/>
</dbReference>
<sequence>MVTYGDVRQWWPGPVDTAEQDLKGHSDQFLGFTDELAEAATPSGWAGRSAEAASGRLKRLTDRVEHLLAGVNAARTALITAADATTVLRQEISETEGLAEAHRMTVSNDGGVLDPGPPPETTPEQLEPVKEERGRVRAEILDRVRLILQRAEEIDNALADVLGRVRRDEIGDGGATSLAAAAQAGAEQGSLHDRLVARYQVSVDPDGMTTYPKGALGWMAEQLGMEPQKVTTSEASHLDDIGLAGAADAYGIYKTALHDAQNVLDGDNKNSITDGHADAFRHAYWNAMLANRFGQEWTEGYTTAHERKPDNPATSEAMDLHNNEVGRRIAAAHPDAGPDELKQHIEKAVREGDMVVVGQEGRLVPSDRVEVGATGRATDPPAPGGRDPEPRDEGHSSGGYNYGRDGENYGTYQN</sequence>